<evidence type="ECO:0000256" key="1">
    <source>
        <dbReference type="ARBA" id="ARBA00022723"/>
    </source>
</evidence>
<dbReference type="InterPro" id="IPR017884">
    <property type="entry name" value="SANT_dom"/>
</dbReference>
<dbReference type="OrthoDB" id="5916873at2759"/>
<evidence type="ECO:0000259" key="6">
    <source>
        <dbReference type="PROSITE" id="PS51156"/>
    </source>
</evidence>
<reference evidence="8 9" key="1">
    <citation type="submission" date="2016-04" db="EMBL/GenBank/DDBJ databases">
        <title>The genome of Intoshia linei affirms orthonectids as highly simplified spiralians.</title>
        <authorList>
            <person name="Mikhailov K.V."/>
            <person name="Slusarev G.S."/>
            <person name="Nikitin M.A."/>
            <person name="Logacheva M.D."/>
            <person name="Penin A."/>
            <person name="Aleoshin V."/>
            <person name="Panchin Y.V."/>
        </authorList>
    </citation>
    <scope>NUCLEOTIDE SEQUENCE [LARGE SCALE GENOMIC DNA]</scope>
    <source>
        <strain evidence="8">Intl2013</strain>
        <tissue evidence="8">Whole animal</tissue>
    </source>
</reference>
<keyword evidence="1" id="KW-0479">Metal-binding</keyword>
<dbReference type="InterPro" id="IPR009057">
    <property type="entry name" value="Homeodomain-like_sf"/>
</dbReference>
<gene>
    <name evidence="8" type="ORF">A3Q56_04098</name>
</gene>
<keyword evidence="9" id="KW-1185">Reference proteome</keyword>
<evidence type="ECO:0008006" key="10">
    <source>
        <dbReference type="Google" id="ProtNLM"/>
    </source>
</evidence>
<dbReference type="PROSITE" id="PS51156">
    <property type="entry name" value="ELM2"/>
    <property type="match status" value="1"/>
</dbReference>
<dbReference type="EMBL" id="LWCA01000502">
    <property type="protein sequence ID" value="OAF68163.1"/>
    <property type="molecule type" value="Genomic_DNA"/>
</dbReference>
<evidence type="ECO:0000313" key="9">
    <source>
        <dbReference type="Proteomes" id="UP000078046"/>
    </source>
</evidence>
<evidence type="ECO:0000313" key="8">
    <source>
        <dbReference type="EMBL" id="OAF68163.1"/>
    </source>
</evidence>
<dbReference type="GO" id="GO:0042826">
    <property type="term" value="F:histone deacetylase binding"/>
    <property type="evidence" value="ECO:0007669"/>
    <property type="project" value="TreeGrafter"/>
</dbReference>
<dbReference type="InterPro" id="IPR040138">
    <property type="entry name" value="MIER/MTA"/>
</dbReference>
<evidence type="ECO:0000256" key="4">
    <source>
        <dbReference type="ARBA" id="ARBA00023125"/>
    </source>
</evidence>
<accession>A0A177B3H7</accession>
<dbReference type="GO" id="GO:0003714">
    <property type="term" value="F:transcription corepressor activity"/>
    <property type="evidence" value="ECO:0007669"/>
    <property type="project" value="TreeGrafter"/>
</dbReference>
<evidence type="ECO:0000256" key="5">
    <source>
        <dbReference type="ARBA" id="ARBA00023242"/>
    </source>
</evidence>
<dbReference type="Gene3D" id="4.10.1240.50">
    <property type="match status" value="1"/>
</dbReference>
<dbReference type="GO" id="GO:0000122">
    <property type="term" value="P:negative regulation of transcription by RNA polymerase II"/>
    <property type="evidence" value="ECO:0007669"/>
    <property type="project" value="TreeGrafter"/>
</dbReference>
<dbReference type="FunFam" id="1.10.10.60:FF:000012">
    <property type="entry name" value="Metastasis-associated 1 family, member 3"/>
    <property type="match status" value="1"/>
</dbReference>
<evidence type="ECO:0000259" key="7">
    <source>
        <dbReference type="PROSITE" id="PS51293"/>
    </source>
</evidence>
<organism evidence="8 9">
    <name type="scientific">Intoshia linei</name>
    <dbReference type="NCBI Taxonomy" id="1819745"/>
    <lineage>
        <taxon>Eukaryota</taxon>
        <taxon>Metazoa</taxon>
        <taxon>Spiralia</taxon>
        <taxon>Lophotrochozoa</taxon>
        <taxon>Mesozoa</taxon>
        <taxon>Orthonectida</taxon>
        <taxon>Rhopaluridae</taxon>
        <taxon>Intoshia</taxon>
    </lineage>
</organism>
<dbReference type="Pfam" id="PF01448">
    <property type="entry name" value="ELM2"/>
    <property type="match status" value="1"/>
</dbReference>
<dbReference type="SMART" id="SM00717">
    <property type="entry name" value="SANT"/>
    <property type="match status" value="1"/>
</dbReference>
<dbReference type="PANTHER" id="PTHR10865">
    <property type="entry name" value="METASTASIS-ASSOCIATED PROTEIN AND MESODERM INDUCTION EARLY RESPONSE PROTEIN"/>
    <property type="match status" value="1"/>
</dbReference>
<feature type="domain" description="SANT" evidence="7">
    <location>
        <begin position="172"/>
        <end position="223"/>
    </location>
</feature>
<evidence type="ECO:0000256" key="3">
    <source>
        <dbReference type="ARBA" id="ARBA00022833"/>
    </source>
</evidence>
<dbReference type="GO" id="GO:0005654">
    <property type="term" value="C:nucleoplasm"/>
    <property type="evidence" value="ECO:0007669"/>
    <property type="project" value="TreeGrafter"/>
</dbReference>
<dbReference type="InterPro" id="IPR000949">
    <property type="entry name" value="ELM2_dom"/>
</dbReference>
<dbReference type="GO" id="GO:0008270">
    <property type="term" value="F:zinc ion binding"/>
    <property type="evidence" value="ECO:0007669"/>
    <property type="project" value="UniProtKB-KW"/>
</dbReference>
<dbReference type="Gene3D" id="1.10.10.60">
    <property type="entry name" value="Homeodomain-like"/>
    <property type="match status" value="1"/>
</dbReference>
<keyword evidence="3" id="KW-0862">Zinc</keyword>
<name>A0A177B3H7_9BILA</name>
<comment type="caution">
    <text evidence="8">The sequence shown here is derived from an EMBL/GenBank/DDBJ whole genome shotgun (WGS) entry which is preliminary data.</text>
</comment>
<dbReference type="AlphaFoldDB" id="A0A177B3H7"/>
<sequence>MEDTNENTILLIKSETSCSESTDTEYNPTKDDLMKTFDIQIDGENDAFVKDEEKTLLMDVRVGDQYQVMLPPLMSRQEYSVINDSKRVAQCVWTPPDNNNAENETSYLIKYQNLLYEAISKDQNISKRAVIAKYRIPLYNPKAYFVLKACKYNYTLAITRAEKFIAKFMDKANSKMWNENEVVSFETALTIYGKDFHQIQKCVATKTTQEVVKFYYRWKVTERRVYLNEFNSNKSKNPSDINSSILRNDFRVAQLIYPL</sequence>
<keyword evidence="5" id="KW-0539">Nucleus</keyword>
<dbReference type="GO" id="GO:0003677">
    <property type="term" value="F:DNA binding"/>
    <property type="evidence" value="ECO:0007669"/>
    <property type="project" value="UniProtKB-KW"/>
</dbReference>
<dbReference type="SMART" id="SM01189">
    <property type="entry name" value="ELM2"/>
    <property type="match status" value="1"/>
</dbReference>
<dbReference type="SUPFAM" id="SSF46689">
    <property type="entry name" value="Homeodomain-like"/>
    <property type="match status" value="1"/>
</dbReference>
<proteinExistence type="predicted"/>
<feature type="domain" description="ELM2" evidence="6">
    <location>
        <begin position="58"/>
        <end position="165"/>
    </location>
</feature>
<dbReference type="PANTHER" id="PTHR10865:SF28">
    <property type="entry name" value="ELM2 DOMAIN-CONTAINING PROTEIN"/>
    <property type="match status" value="1"/>
</dbReference>
<protein>
    <recommendedName>
        <fullName evidence="10">SANT domain-containing protein</fullName>
    </recommendedName>
</protein>
<dbReference type="InterPro" id="IPR001005">
    <property type="entry name" value="SANT/Myb"/>
</dbReference>
<dbReference type="PROSITE" id="PS51293">
    <property type="entry name" value="SANT"/>
    <property type="match status" value="1"/>
</dbReference>
<keyword evidence="2" id="KW-0863">Zinc-finger</keyword>
<dbReference type="Proteomes" id="UP000078046">
    <property type="component" value="Unassembled WGS sequence"/>
</dbReference>
<evidence type="ECO:0000256" key="2">
    <source>
        <dbReference type="ARBA" id="ARBA00022771"/>
    </source>
</evidence>
<keyword evidence="4" id="KW-0238">DNA-binding</keyword>